<name>A0A397IA43_9GLOM</name>
<keyword evidence="3" id="KW-1185">Reference proteome</keyword>
<accession>A0A397IA43</accession>
<evidence type="ECO:0000313" key="2">
    <source>
        <dbReference type="EMBL" id="RHZ72475.1"/>
    </source>
</evidence>
<evidence type="ECO:0000313" key="3">
    <source>
        <dbReference type="Proteomes" id="UP000266861"/>
    </source>
</evidence>
<dbReference type="EMBL" id="PQFF01000224">
    <property type="protein sequence ID" value="RHZ72475.1"/>
    <property type="molecule type" value="Genomic_DNA"/>
</dbReference>
<feature type="compositionally biased region" description="Basic and acidic residues" evidence="1">
    <location>
        <begin position="34"/>
        <end position="50"/>
    </location>
</feature>
<sequence length="60" mass="6878">MSESFKSKPPIIDMIISIIHFRDSEILNALQDDSKKMSRKENILQSRAEDSEIGNLTKDL</sequence>
<gene>
    <name evidence="2" type="ORF">Glove_242g129</name>
</gene>
<protein>
    <submittedName>
        <fullName evidence="2">Uncharacterized protein</fullName>
    </submittedName>
</protein>
<organism evidence="2 3">
    <name type="scientific">Diversispora epigaea</name>
    <dbReference type="NCBI Taxonomy" id="1348612"/>
    <lineage>
        <taxon>Eukaryota</taxon>
        <taxon>Fungi</taxon>
        <taxon>Fungi incertae sedis</taxon>
        <taxon>Mucoromycota</taxon>
        <taxon>Glomeromycotina</taxon>
        <taxon>Glomeromycetes</taxon>
        <taxon>Diversisporales</taxon>
        <taxon>Diversisporaceae</taxon>
        <taxon>Diversispora</taxon>
    </lineage>
</organism>
<dbReference type="AlphaFoldDB" id="A0A397IA43"/>
<evidence type="ECO:0000256" key="1">
    <source>
        <dbReference type="SAM" id="MobiDB-lite"/>
    </source>
</evidence>
<dbReference type="Proteomes" id="UP000266861">
    <property type="component" value="Unassembled WGS sequence"/>
</dbReference>
<comment type="caution">
    <text evidence="2">The sequence shown here is derived from an EMBL/GenBank/DDBJ whole genome shotgun (WGS) entry which is preliminary data.</text>
</comment>
<proteinExistence type="predicted"/>
<reference evidence="2 3" key="1">
    <citation type="submission" date="2018-08" db="EMBL/GenBank/DDBJ databases">
        <title>Genome and evolution of the arbuscular mycorrhizal fungus Diversispora epigaea (formerly Glomus versiforme) and its bacterial endosymbionts.</title>
        <authorList>
            <person name="Sun X."/>
            <person name="Fei Z."/>
            <person name="Harrison M."/>
        </authorList>
    </citation>
    <scope>NUCLEOTIDE SEQUENCE [LARGE SCALE GENOMIC DNA]</scope>
    <source>
        <strain evidence="2 3">IT104</strain>
    </source>
</reference>
<feature type="region of interest" description="Disordered" evidence="1">
    <location>
        <begin position="34"/>
        <end position="60"/>
    </location>
</feature>